<keyword evidence="1 7" id="KW-0436">Ligase</keyword>
<keyword evidence="8" id="KW-1185">Reference proteome</keyword>
<name>A0A392RHK9_9FABA</name>
<dbReference type="AlphaFoldDB" id="A0A392RHK9"/>
<evidence type="ECO:0000259" key="6">
    <source>
        <dbReference type="Pfam" id="PF00133"/>
    </source>
</evidence>
<dbReference type="InterPro" id="IPR014729">
    <property type="entry name" value="Rossmann-like_a/b/a_fold"/>
</dbReference>
<dbReference type="SUPFAM" id="SSF52374">
    <property type="entry name" value="Nucleotidylyl transferase"/>
    <property type="match status" value="1"/>
</dbReference>
<sequence length="99" mass="11474">QEETILSFWSQIDAFNTQLSLTKDKPEYIFYDGPPFATGLPHYGHILAGTIKDIVTRYHSMTGHHVTRRFGWDCHGLPVENEIDKKLGIKKREDNWSLD</sequence>
<dbReference type="EMBL" id="LXQA010225158">
    <property type="protein sequence ID" value="MCI35612.1"/>
    <property type="molecule type" value="Genomic_DNA"/>
</dbReference>
<keyword evidence="3" id="KW-0067">ATP-binding</keyword>
<evidence type="ECO:0000256" key="3">
    <source>
        <dbReference type="ARBA" id="ARBA00022840"/>
    </source>
</evidence>
<evidence type="ECO:0000313" key="7">
    <source>
        <dbReference type="EMBL" id="MCI35612.1"/>
    </source>
</evidence>
<evidence type="ECO:0000256" key="2">
    <source>
        <dbReference type="ARBA" id="ARBA00022741"/>
    </source>
</evidence>
<dbReference type="InterPro" id="IPR001412">
    <property type="entry name" value="aa-tRNA-synth_I_CS"/>
</dbReference>
<dbReference type="PANTHER" id="PTHR42780:SF1">
    <property type="entry name" value="ISOLEUCINE--TRNA LIGASE, CYTOPLASMIC"/>
    <property type="match status" value="1"/>
</dbReference>
<dbReference type="GO" id="GO:0048608">
    <property type="term" value="P:reproductive structure development"/>
    <property type="evidence" value="ECO:0007669"/>
    <property type="project" value="UniProtKB-ARBA"/>
</dbReference>
<dbReference type="Gene3D" id="3.40.50.620">
    <property type="entry name" value="HUPs"/>
    <property type="match status" value="1"/>
</dbReference>
<dbReference type="GO" id="GO:0006428">
    <property type="term" value="P:isoleucyl-tRNA aminoacylation"/>
    <property type="evidence" value="ECO:0007669"/>
    <property type="project" value="TreeGrafter"/>
</dbReference>
<dbReference type="GO" id="GO:0009791">
    <property type="term" value="P:post-embryonic development"/>
    <property type="evidence" value="ECO:0007669"/>
    <property type="project" value="UniProtKB-ARBA"/>
</dbReference>
<protein>
    <submittedName>
        <fullName evidence="7">Isoleucine-tRNA ligase cytoplasmic-like</fullName>
    </submittedName>
</protein>
<organism evidence="7 8">
    <name type="scientific">Trifolium medium</name>
    <dbReference type="NCBI Taxonomy" id="97028"/>
    <lineage>
        <taxon>Eukaryota</taxon>
        <taxon>Viridiplantae</taxon>
        <taxon>Streptophyta</taxon>
        <taxon>Embryophyta</taxon>
        <taxon>Tracheophyta</taxon>
        <taxon>Spermatophyta</taxon>
        <taxon>Magnoliopsida</taxon>
        <taxon>eudicotyledons</taxon>
        <taxon>Gunneridae</taxon>
        <taxon>Pentapetalae</taxon>
        <taxon>rosids</taxon>
        <taxon>fabids</taxon>
        <taxon>Fabales</taxon>
        <taxon>Fabaceae</taxon>
        <taxon>Papilionoideae</taxon>
        <taxon>50 kb inversion clade</taxon>
        <taxon>NPAAA clade</taxon>
        <taxon>Hologalegina</taxon>
        <taxon>IRL clade</taxon>
        <taxon>Trifolieae</taxon>
        <taxon>Trifolium</taxon>
    </lineage>
</organism>
<reference evidence="7 8" key="1">
    <citation type="journal article" date="2018" name="Front. Plant Sci.">
        <title>Red Clover (Trifolium pratense) and Zigzag Clover (T. medium) - A Picture of Genomic Similarities and Differences.</title>
        <authorList>
            <person name="Dluhosova J."/>
            <person name="Istvanek J."/>
            <person name="Nedelnik J."/>
            <person name="Repkova J."/>
        </authorList>
    </citation>
    <scope>NUCLEOTIDE SEQUENCE [LARGE SCALE GENOMIC DNA]</scope>
    <source>
        <strain evidence="8">cv. 10/8</strain>
        <tissue evidence="7">Leaf</tissue>
    </source>
</reference>
<keyword evidence="2" id="KW-0547">Nucleotide-binding</keyword>
<evidence type="ECO:0000256" key="1">
    <source>
        <dbReference type="ARBA" id="ARBA00022598"/>
    </source>
</evidence>
<evidence type="ECO:0000256" key="5">
    <source>
        <dbReference type="ARBA" id="ARBA00023146"/>
    </source>
</evidence>
<dbReference type="InterPro" id="IPR023586">
    <property type="entry name" value="Ile-tRNA-ligase_type2"/>
</dbReference>
<keyword evidence="5" id="KW-0030">Aminoacyl-tRNA synthetase</keyword>
<dbReference type="GO" id="GO:0005524">
    <property type="term" value="F:ATP binding"/>
    <property type="evidence" value="ECO:0007669"/>
    <property type="project" value="UniProtKB-KW"/>
</dbReference>
<feature type="domain" description="Aminoacyl-tRNA synthetase class Ia" evidence="6">
    <location>
        <begin position="5"/>
        <end position="95"/>
    </location>
</feature>
<dbReference type="GO" id="GO:0004822">
    <property type="term" value="F:isoleucine-tRNA ligase activity"/>
    <property type="evidence" value="ECO:0007669"/>
    <property type="project" value="InterPro"/>
</dbReference>
<dbReference type="PANTHER" id="PTHR42780">
    <property type="entry name" value="SOLEUCYL-TRNA SYNTHETASE"/>
    <property type="match status" value="1"/>
</dbReference>
<dbReference type="PROSITE" id="PS00178">
    <property type="entry name" value="AA_TRNA_LIGASE_I"/>
    <property type="match status" value="1"/>
</dbReference>
<evidence type="ECO:0000256" key="4">
    <source>
        <dbReference type="ARBA" id="ARBA00022917"/>
    </source>
</evidence>
<keyword evidence="4" id="KW-0648">Protein biosynthesis</keyword>
<dbReference type="Proteomes" id="UP000265520">
    <property type="component" value="Unassembled WGS sequence"/>
</dbReference>
<proteinExistence type="predicted"/>
<dbReference type="Pfam" id="PF00133">
    <property type="entry name" value="tRNA-synt_1"/>
    <property type="match status" value="1"/>
</dbReference>
<comment type="caution">
    <text evidence="7">The sequence shown here is derived from an EMBL/GenBank/DDBJ whole genome shotgun (WGS) entry which is preliminary data.</text>
</comment>
<evidence type="ECO:0000313" key="8">
    <source>
        <dbReference type="Proteomes" id="UP000265520"/>
    </source>
</evidence>
<accession>A0A392RHK9</accession>
<dbReference type="InterPro" id="IPR002300">
    <property type="entry name" value="aa-tRNA-synth_Ia"/>
</dbReference>
<feature type="non-terminal residue" evidence="7">
    <location>
        <position position="1"/>
    </location>
</feature>